<sequence length="192" mass="21527">MVVTEVMQHMTMPSLGLDAVEKYAGVKTIATAFRSMDLKAASFEMNDDPVTEDIQSGLGFAYGLALTLRLFRNAGLNFEAPVCSTWVWVNRATSGRSRAYPLGDMTREQVRAANKMVARTCIYLLVLSSLRLPWCIEQPVYMFMGAYGGDSLKPTFIYSNYKYISELNIPLPDHVCEWGSMESNESMVNQMC</sequence>
<name>A0A812XGM2_9DINO</name>
<dbReference type="OrthoDB" id="412562at2759"/>
<proteinExistence type="predicted"/>
<evidence type="ECO:0000313" key="1">
    <source>
        <dbReference type="EMBL" id="CAE7735215.1"/>
    </source>
</evidence>
<evidence type="ECO:0000313" key="2">
    <source>
        <dbReference type="Proteomes" id="UP000601435"/>
    </source>
</evidence>
<reference evidence="1" key="1">
    <citation type="submission" date="2021-02" db="EMBL/GenBank/DDBJ databases">
        <authorList>
            <person name="Dougan E. K."/>
            <person name="Rhodes N."/>
            <person name="Thang M."/>
            <person name="Chan C."/>
        </authorList>
    </citation>
    <scope>NUCLEOTIDE SEQUENCE</scope>
</reference>
<accession>A0A812XGM2</accession>
<dbReference type="EMBL" id="CAJNJA010037570">
    <property type="protein sequence ID" value="CAE7735215.1"/>
    <property type="molecule type" value="Genomic_DNA"/>
</dbReference>
<organism evidence="1 2">
    <name type="scientific">Symbiodinium necroappetens</name>
    <dbReference type="NCBI Taxonomy" id="1628268"/>
    <lineage>
        <taxon>Eukaryota</taxon>
        <taxon>Sar</taxon>
        <taxon>Alveolata</taxon>
        <taxon>Dinophyceae</taxon>
        <taxon>Suessiales</taxon>
        <taxon>Symbiodiniaceae</taxon>
        <taxon>Symbiodinium</taxon>
    </lineage>
</organism>
<dbReference type="Proteomes" id="UP000601435">
    <property type="component" value="Unassembled WGS sequence"/>
</dbReference>
<gene>
    <name evidence="1" type="ORF">SNEC2469_LOCUS21253</name>
</gene>
<comment type="caution">
    <text evidence="1">The sequence shown here is derived from an EMBL/GenBank/DDBJ whole genome shotgun (WGS) entry which is preliminary data.</text>
</comment>
<dbReference type="AlphaFoldDB" id="A0A812XGM2"/>
<protein>
    <submittedName>
        <fullName evidence="1">Uncharacterized protein</fullName>
    </submittedName>
</protein>
<keyword evidence="2" id="KW-1185">Reference proteome</keyword>